<dbReference type="PROSITE" id="PS51257">
    <property type="entry name" value="PROKAR_LIPOPROTEIN"/>
    <property type="match status" value="1"/>
</dbReference>
<dbReference type="PANTHER" id="PTHR24023:SF1082">
    <property type="entry name" value="COLLAGEN TRIPLE HELIX REPEAT"/>
    <property type="match status" value="1"/>
</dbReference>
<dbReference type="Pfam" id="PF01391">
    <property type="entry name" value="Collagen"/>
    <property type="match status" value="1"/>
</dbReference>
<feature type="compositionally biased region" description="Gly residues" evidence="1">
    <location>
        <begin position="21"/>
        <end position="30"/>
    </location>
</feature>
<feature type="signal peptide" evidence="2">
    <location>
        <begin position="1"/>
        <end position="17"/>
    </location>
</feature>
<proteinExistence type="predicted"/>
<feature type="compositionally biased region" description="Low complexity" evidence="1">
    <location>
        <begin position="31"/>
        <end position="59"/>
    </location>
</feature>
<evidence type="ECO:0000256" key="1">
    <source>
        <dbReference type="SAM" id="MobiDB-lite"/>
    </source>
</evidence>
<evidence type="ECO:0000313" key="4">
    <source>
        <dbReference type="Proteomes" id="UP000267003"/>
    </source>
</evidence>
<comment type="caution">
    <text evidence="3">The sequence shown here is derived from an EMBL/GenBank/DDBJ whole genome shotgun (WGS) entry which is preliminary data.</text>
</comment>
<dbReference type="InterPro" id="IPR008160">
    <property type="entry name" value="Collagen"/>
</dbReference>
<keyword evidence="4" id="KW-1185">Reference proteome</keyword>
<dbReference type="PANTHER" id="PTHR24023">
    <property type="entry name" value="COLLAGEN ALPHA"/>
    <property type="match status" value="1"/>
</dbReference>
<evidence type="ECO:0000256" key="2">
    <source>
        <dbReference type="SAM" id="SignalP"/>
    </source>
</evidence>
<dbReference type="InterPro" id="IPR050149">
    <property type="entry name" value="Collagen_superfamily"/>
</dbReference>
<reference evidence="4" key="1">
    <citation type="submission" date="2018-09" db="EMBL/GenBank/DDBJ databases">
        <authorList>
            <person name="Livingstone P.G."/>
            <person name="Whitworth D.E."/>
        </authorList>
    </citation>
    <scope>NUCLEOTIDE SEQUENCE [LARGE SCALE GENOMIC DNA]</scope>
    <source>
        <strain evidence="4">AB050A</strain>
    </source>
</reference>
<name>A0A3A8QP35_9BACT</name>
<feature type="region of interest" description="Disordered" evidence="1">
    <location>
        <begin position="21"/>
        <end position="125"/>
    </location>
</feature>
<organism evidence="3 4">
    <name type="scientific">Corallococcus aberystwythensis</name>
    <dbReference type="NCBI Taxonomy" id="2316722"/>
    <lineage>
        <taxon>Bacteria</taxon>
        <taxon>Pseudomonadati</taxon>
        <taxon>Myxococcota</taxon>
        <taxon>Myxococcia</taxon>
        <taxon>Myxococcales</taxon>
        <taxon>Cystobacterineae</taxon>
        <taxon>Myxococcaceae</taxon>
        <taxon>Corallococcus</taxon>
    </lineage>
</organism>
<dbReference type="GO" id="GO:0031012">
    <property type="term" value="C:extracellular matrix"/>
    <property type="evidence" value="ECO:0007669"/>
    <property type="project" value="TreeGrafter"/>
</dbReference>
<dbReference type="InterPro" id="IPR011050">
    <property type="entry name" value="Pectin_lyase_fold/virulence"/>
</dbReference>
<sequence length="458" mass="45173">MRRALLPLLMFVSACKAGEMGASGGQGEQGPQGAPGPQGIQGPVGETGPQGMQGIQGPMGETGSRGPQGLKGEPGAQGATGATGAQGIQGLKGEPGPEGKQGPPGEQGLQGEKGADGAKGDTGPSAADVLATARIRLVPLGATALESGAALRAAVNAVPSNGSETWVLKLGAGTYDLGTAGLPLKRGVFLVGSGTQVSRVVSSTSDAGTVVGATGAGLRDLFVGNTGGGNQSIALINQSSGFVVSDVVAEARDGKQFTYGVIYLNVASVPADGFVRVRSLGSSGMGQVAGLYLSASTLKVTDIVLDGRGAPGSGDVFGLLVEDGAVEASRITATASGGPRGHGVYAAGPLLLAQSEVSGEGTANGVGVTVLNPGVKVRYVRAKGSARAMVVDAPAAAQPASTVQVSHSLFEQGVYVTGNTRVRLVQSALSEGLFAEPLALPSCVMTSNDTQALNSDCS</sequence>
<dbReference type="EMBL" id="RAWK01000098">
    <property type="protein sequence ID" value="RKH64964.1"/>
    <property type="molecule type" value="Genomic_DNA"/>
</dbReference>
<feature type="chain" id="PRO_5017471716" evidence="2">
    <location>
        <begin position="18"/>
        <end position="458"/>
    </location>
</feature>
<gene>
    <name evidence="3" type="ORF">D7W81_17600</name>
</gene>
<dbReference type="SUPFAM" id="SSF51126">
    <property type="entry name" value="Pectin lyase-like"/>
    <property type="match status" value="1"/>
</dbReference>
<feature type="compositionally biased region" description="Low complexity" evidence="1">
    <location>
        <begin position="76"/>
        <end position="112"/>
    </location>
</feature>
<evidence type="ECO:0000313" key="3">
    <source>
        <dbReference type="EMBL" id="RKH64964.1"/>
    </source>
</evidence>
<accession>A0A3A8QP35</accession>
<keyword evidence="3" id="KW-0176">Collagen</keyword>
<keyword evidence="2" id="KW-0732">Signal</keyword>
<dbReference type="Proteomes" id="UP000267003">
    <property type="component" value="Unassembled WGS sequence"/>
</dbReference>
<dbReference type="AlphaFoldDB" id="A0A3A8QP35"/>
<protein>
    <submittedName>
        <fullName evidence="3">Collagen-like protein</fullName>
    </submittedName>
</protein>
<dbReference type="GO" id="GO:0005615">
    <property type="term" value="C:extracellular space"/>
    <property type="evidence" value="ECO:0007669"/>
    <property type="project" value="TreeGrafter"/>
</dbReference>